<dbReference type="SUPFAM" id="SSF53807">
    <property type="entry name" value="Helical backbone' metal receptor"/>
    <property type="match status" value="1"/>
</dbReference>
<evidence type="ECO:0000256" key="3">
    <source>
        <dbReference type="ARBA" id="ARBA00022729"/>
    </source>
</evidence>
<evidence type="ECO:0000256" key="2">
    <source>
        <dbReference type="ARBA" id="ARBA00022448"/>
    </source>
</evidence>
<reference evidence="4 5" key="1">
    <citation type="submission" date="2019-02" db="EMBL/GenBank/DDBJ databases">
        <title>Isolation and identification of novel species under the genus Muribaculum.</title>
        <authorList>
            <person name="Miyake S."/>
            <person name="Ding Y."/>
            <person name="Low A."/>
            <person name="Soh M."/>
            <person name="Seedorf H."/>
        </authorList>
    </citation>
    <scope>NUCLEOTIDE SEQUENCE [LARGE SCALE GENOMIC DNA]</scope>
    <source>
        <strain evidence="4 5">TLL-A4</strain>
    </source>
</reference>
<dbReference type="GO" id="GO:0030001">
    <property type="term" value="P:metal ion transport"/>
    <property type="evidence" value="ECO:0007669"/>
    <property type="project" value="InterPro"/>
</dbReference>
<comment type="similarity">
    <text evidence="1">Belongs to the bacterial solute-binding protein 9 family.</text>
</comment>
<accession>A0A4P7VN83</accession>
<dbReference type="EMBL" id="CP039393">
    <property type="protein sequence ID" value="QCD34628.1"/>
    <property type="molecule type" value="Genomic_DNA"/>
</dbReference>
<proteinExistence type="inferred from homology"/>
<protein>
    <submittedName>
        <fullName evidence="4">Zinc ABC transporter substrate-binding protein</fullName>
    </submittedName>
</protein>
<dbReference type="InterPro" id="IPR006127">
    <property type="entry name" value="ZnuA-like"/>
</dbReference>
<keyword evidence="3" id="KW-0732">Signal</keyword>
<evidence type="ECO:0000313" key="5">
    <source>
        <dbReference type="Proteomes" id="UP000297031"/>
    </source>
</evidence>
<dbReference type="GO" id="GO:0046872">
    <property type="term" value="F:metal ion binding"/>
    <property type="evidence" value="ECO:0007669"/>
    <property type="project" value="InterPro"/>
</dbReference>
<dbReference type="InterPro" id="IPR050492">
    <property type="entry name" value="Bact_metal-bind_prot9"/>
</dbReference>
<keyword evidence="5" id="KW-1185">Reference proteome</keyword>
<dbReference type="PANTHER" id="PTHR42953:SF3">
    <property type="entry name" value="HIGH-AFFINITY ZINC UPTAKE SYSTEM PROTEIN ZNUA"/>
    <property type="match status" value="1"/>
</dbReference>
<dbReference type="KEGG" id="mgod:E7746_01420"/>
<dbReference type="Gene3D" id="3.40.50.1980">
    <property type="entry name" value="Nitrogenase molybdenum iron protein domain"/>
    <property type="match status" value="2"/>
</dbReference>
<dbReference type="Pfam" id="PF01297">
    <property type="entry name" value="ZnuA"/>
    <property type="match status" value="1"/>
</dbReference>
<evidence type="ECO:0000313" key="4">
    <source>
        <dbReference type="EMBL" id="QCD34628.1"/>
    </source>
</evidence>
<dbReference type="Proteomes" id="UP000297031">
    <property type="component" value="Chromosome"/>
</dbReference>
<sequence length="293" mass="33062">MKRSIFKYILTSLLIVAALGLFLRSCTSASTSKPTITVSIQPQKYMLEKIVGDKWEIKCLLSNGANPESYDPSLTHLLNLENSKAYFRIGNVAFESAIINKVQNNNPGLKLFDNSEGISLIRGTHSHGDVEHASDIDPHTWTSVKNAKTIASNMYKAVVDLDPENKAYYSRNFKNFLSSLDSLDREISQQLQPYRGSAFVVWHPSLSYFARDYGLEQISLSPEGKEASVKMMQSTIDKAIVRDVKTLFFQKDIDSRQAQVANEQIKAEIVNINPLNYEWDKEMRSIANAISRQ</sequence>
<dbReference type="PANTHER" id="PTHR42953">
    <property type="entry name" value="HIGH-AFFINITY ZINC UPTAKE SYSTEM PROTEIN ZNUA-RELATED"/>
    <property type="match status" value="1"/>
</dbReference>
<name>A0A4P7VN83_9BACT</name>
<dbReference type="RefSeq" id="WP_136409614.1">
    <property type="nucleotide sequence ID" value="NZ_CP039393.1"/>
</dbReference>
<keyword evidence="2" id="KW-0813">Transport</keyword>
<organism evidence="4 5">
    <name type="scientific">Muribaculum gordoncarteri</name>
    <dbReference type="NCBI Taxonomy" id="2530390"/>
    <lineage>
        <taxon>Bacteria</taxon>
        <taxon>Pseudomonadati</taxon>
        <taxon>Bacteroidota</taxon>
        <taxon>Bacteroidia</taxon>
        <taxon>Bacteroidales</taxon>
        <taxon>Muribaculaceae</taxon>
        <taxon>Muribaculum</taxon>
    </lineage>
</organism>
<evidence type="ECO:0000256" key="1">
    <source>
        <dbReference type="ARBA" id="ARBA00011028"/>
    </source>
</evidence>
<gene>
    <name evidence="4" type="ORF">E7746_01420</name>
</gene>
<dbReference type="OrthoDB" id="9810636at2"/>
<dbReference type="AlphaFoldDB" id="A0A4P7VN83"/>